<reference evidence="1" key="1">
    <citation type="journal article" date="2017" name="Nature">
        <title>The sunflower genome provides insights into oil metabolism, flowering and Asterid evolution.</title>
        <authorList>
            <person name="Badouin H."/>
            <person name="Gouzy J."/>
            <person name="Grassa C.J."/>
            <person name="Murat F."/>
            <person name="Staton S.E."/>
            <person name="Cottret L."/>
            <person name="Lelandais-Briere C."/>
            <person name="Owens G.L."/>
            <person name="Carrere S."/>
            <person name="Mayjonade B."/>
            <person name="Legrand L."/>
            <person name="Gill N."/>
            <person name="Kane N.C."/>
            <person name="Bowers J.E."/>
            <person name="Hubner S."/>
            <person name="Bellec A."/>
            <person name="Berard A."/>
            <person name="Berges H."/>
            <person name="Blanchet N."/>
            <person name="Boniface M.C."/>
            <person name="Brunel D."/>
            <person name="Catrice O."/>
            <person name="Chaidir N."/>
            <person name="Claudel C."/>
            <person name="Donnadieu C."/>
            <person name="Faraut T."/>
            <person name="Fievet G."/>
            <person name="Helmstetter N."/>
            <person name="King M."/>
            <person name="Knapp S.J."/>
            <person name="Lai Z."/>
            <person name="Le Paslier M.C."/>
            <person name="Lippi Y."/>
            <person name="Lorenzon L."/>
            <person name="Mandel J.R."/>
            <person name="Marage G."/>
            <person name="Marchand G."/>
            <person name="Marquand E."/>
            <person name="Bret-Mestries E."/>
            <person name="Morien E."/>
            <person name="Nambeesan S."/>
            <person name="Nguyen T."/>
            <person name="Pegot-Espagnet P."/>
            <person name="Pouilly N."/>
            <person name="Raftis F."/>
            <person name="Sallet E."/>
            <person name="Schiex T."/>
            <person name="Thomas J."/>
            <person name="Vandecasteele C."/>
            <person name="Vares D."/>
            <person name="Vear F."/>
            <person name="Vautrin S."/>
            <person name="Crespi M."/>
            <person name="Mangin B."/>
            <person name="Burke J.M."/>
            <person name="Salse J."/>
            <person name="Munos S."/>
            <person name="Vincourt P."/>
            <person name="Rieseberg L.H."/>
            <person name="Langlade N.B."/>
        </authorList>
    </citation>
    <scope>NUCLEOTIDE SEQUENCE</scope>
    <source>
        <tissue evidence="1">Leaves</tissue>
    </source>
</reference>
<accession>A0A9K3H5M8</accession>
<organism evidence="1 2">
    <name type="scientific">Helianthus annuus</name>
    <name type="common">Common sunflower</name>
    <dbReference type="NCBI Taxonomy" id="4232"/>
    <lineage>
        <taxon>Eukaryota</taxon>
        <taxon>Viridiplantae</taxon>
        <taxon>Streptophyta</taxon>
        <taxon>Embryophyta</taxon>
        <taxon>Tracheophyta</taxon>
        <taxon>Spermatophyta</taxon>
        <taxon>Magnoliopsida</taxon>
        <taxon>eudicotyledons</taxon>
        <taxon>Gunneridae</taxon>
        <taxon>Pentapetalae</taxon>
        <taxon>asterids</taxon>
        <taxon>campanulids</taxon>
        <taxon>Asterales</taxon>
        <taxon>Asteraceae</taxon>
        <taxon>Asteroideae</taxon>
        <taxon>Heliantheae alliance</taxon>
        <taxon>Heliantheae</taxon>
        <taxon>Helianthus</taxon>
    </lineage>
</organism>
<dbReference type="Proteomes" id="UP000215914">
    <property type="component" value="Unassembled WGS sequence"/>
</dbReference>
<evidence type="ECO:0000313" key="2">
    <source>
        <dbReference type="Proteomes" id="UP000215914"/>
    </source>
</evidence>
<keyword evidence="2" id="KW-1185">Reference proteome</keyword>
<evidence type="ECO:0000313" key="1">
    <source>
        <dbReference type="EMBL" id="KAF5768175.1"/>
    </source>
</evidence>
<comment type="caution">
    <text evidence="1">The sequence shown here is derived from an EMBL/GenBank/DDBJ whole genome shotgun (WGS) entry which is preliminary data.</text>
</comment>
<name>A0A9K3H5M8_HELAN</name>
<evidence type="ECO:0008006" key="3">
    <source>
        <dbReference type="Google" id="ProtNLM"/>
    </source>
</evidence>
<dbReference type="Gramene" id="mRNA:HanXRQr2_Chr14g0633321">
    <property type="protein sequence ID" value="mRNA:HanXRQr2_Chr14g0633321"/>
    <property type="gene ID" value="HanXRQr2_Chr14g0633321"/>
</dbReference>
<dbReference type="EMBL" id="MNCJ02000329">
    <property type="protein sequence ID" value="KAF5768175.1"/>
    <property type="molecule type" value="Genomic_DNA"/>
</dbReference>
<proteinExistence type="predicted"/>
<reference evidence="1" key="2">
    <citation type="submission" date="2020-06" db="EMBL/GenBank/DDBJ databases">
        <title>Helianthus annuus Genome sequencing and assembly Release 2.</title>
        <authorList>
            <person name="Gouzy J."/>
            <person name="Langlade N."/>
            <person name="Munos S."/>
        </authorList>
    </citation>
    <scope>NUCLEOTIDE SEQUENCE</scope>
    <source>
        <tissue evidence="1">Leaves</tissue>
    </source>
</reference>
<gene>
    <name evidence="1" type="ORF">HanXRQr2_Chr14g0633321</name>
</gene>
<protein>
    <recommendedName>
        <fullName evidence="3">Leucine-rich repeat domain, L domain-like protein</fullName>
    </recommendedName>
</protein>
<sequence length="249" mass="28508">MLQSLYLTGCPNLKSLPCLPSTLKRLRVGWCTSLERITFQSARFTLEKFCYEGCFKLFEIEGLFKLVSIEKLDEADLGYMQWIKAYKDHKVDLVGDEITKGRTWNIQMLYEFGIRSTYLQGIKDQSMATHQYTSSSKFLSFRVPLHPKKHKIHGLNVTALYRSSGGEDRYSLFARISNRTRGVTWVYSPVVYCKSRVDEDVVWLSYWPIGNLLDAGDDVYVDILTEEGTIIILSGYGASLVYKDGGEVE</sequence>
<dbReference type="AlphaFoldDB" id="A0A9K3H5M8"/>